<evidence type="ECO:0000313" key="1">
    <source>
        <dbReference type="Proteomes" id="UP000038040"/>
    </source>
</evidence>
<dbReference type="SUPFAM" id="SSF52058">
    <property type="entry name" value="L domain-like"/>
    <property type="match status" value="1"/>
</dbReference>
<dbReference type="InterPro" id="IPR032675">
    <property type="entry name" value="LRR_dom_sf"/>
</dbReference>
<name>A0A0N4U7Q6_DRAME</name>
<protein>
    <submittedName>
        <fullName evidence="2">G_PROTEIN_RECEP_F1_2 domain-containing protein</fullName>
    </submittedName>
</protein>
<accession>A0A0N4U7Q6</accession>
<dbReference type="Pfam" id="PF13306">
    <property type="entry name" value="LRR_5"/>
    <property type="match status" value="3"/>
</dbReference>
<dbReference type="Proteomes" id="UP000038040">
    <property type="component" value="Unplaced"/>
</dbReference>
<sequence length="685" mass="78393">LVKEILFEPWSFRGILKSPQQIVIDGATIREIPKNAFSGLSNMEHFWFRNSTIGFIAQNSFENISKIEYLYFRDTVIFSLDQISIEVCDNSGYMRDIAHLFFRSSIYIGSSGHSVFAYSYISELIFEDANITSDEQIFSDFQTNRLKFINSRWKNIINGKKQTFVFHINEIFLLNCILNSFILTSGNVSSIKIHESEVQEIRGNSRNSQNHIKFIEFHQSVIKRIKSESFLNAKHIARFSIAQSRIGVIEARSIQTSKIAQLNIKSTMIDKIHHNAMQNNSIHSLLLLNSTINKISSKILAKSRINTIVIDNVYMGNLKKYCLAEIMGENLSIVNSRIQQIREMPFLKSQFDNITMLANVITKGVLRDIFTNLSTNFLLIMRNYFPCDPHDCETNSLILIKSKKDLRWRFEDNQCIENKDICVKDRISKFNGLTCRLSRQIAECVCNINEPVNLPQLDVSVLFIEGCFQLYLEHKTLLASTPLVALHIHGVELLFIKGVSQSLRTIILCNSRISIHQNAFYGSQIDRLEINSSSINVIERASFNDGFIKKILIHDSEIMDSQSGAFRNFTVNSFIAERTKIYNSIDIWQHFSYISIMESYIACPMPLLNVSSLCLKKNIIECECVEGDLDAKSNCGDGSSICNERKSPISPYECSIPRLCESAGPHSQDRYLIRIVLIFLYYGSL</sequence>
<proteinExistence type="predicted"/>
<dbReference type="AlphaFoldDB" id="A0A0N4U7Q6"/>
<organism evidence="1 2">
    <name type="scientific">Dracunculus medinensis</name>
    <name type="common">Guinea worm</name>
    <dbReference type="NCBI Taxonomy" id="318479"/>
    <lineage>
        <taxon>Eukaryota</taxon>
        <taxon>Metazoa</taxon>
        <taxon>Ecdysozoa</taxon>
        <taxon>Nematoda</taxon>
        <taxon>Chromadorea</taxon>
        <taxon>Rhabditida</taxon>
        <taxon>Spirurina</taxon>
        <taxon>Dracunculoidea</taxon>
        <taxon>Dracunculidae</taxon>
        <taxon>Dracunculus</taxon>
    </lineage>
</organism>
<dbReference type="InterPro" id="IPR026906">
    <property type="entry name" value="LRR_5"/>
</dbReference>
<dbReference type="WBParaSite" id="DME_0000302901-mRNA-1">
    <property type="protein sequence ID" value="DME_0000302901-mRNA-1"/>
    <property type="gene ID" value="DME_0000302901"/>
</dbReference>
<dbReference type="Gene3D" id="3.80.10.10">
    <property type="entry name" value="Ribonuclease Inhibitor"/>
    <property type="match status" value="1"/>
</dbReference>
<evidence type="ECO:0000313" key="2">
    <source>
        <dbReference type="WBParaSite" id="DME_0000302901-mRNA-1"/>
    </source>
</evidence>
<reference evidence="2" key="1">
    <citation type="submission" date="2017-02" db="UniProtKB">
        <authorList>
            <consortium name="WormBaseParasite"/>
        </authorList>
    </citation>
    <scope>IDENTIFICATION</scope>
</reference>